<gene>
    <name evidence="1" type="ORF">AB0E89_39500</name>
</gene>
<name>A0ABV2ZVH5_9ACTN</name>
<protein>
    <submittedName>
        <fullName evidence="1">Uncharacterized protein</fullName>
    </submittedName>
</protein>
<dbReference type="EMBL" id="JBEZVE010000029">
    <property type="protein sequence ID" value="MEU3786554.1"/>
    <property type="molecule type" value="Genomic_DNA"/>
</dbReference>
<accession>A0ABV2ZVH5</accession>
<reference evidence="1 2" key="1">
    <citation type="submission" date="2024-06" db="EMBL/GenBank/DDBJ databases">
        <title>The Natural Products Discovery Center: Release of the First 8490 Sequenced Strains for Exploring Actinobacteria Biosynthetic Diversity.</title>
        <authorList>
            <person name="Kalkreuter E."/>
            <person name="Kautsar S.A."/>
            <person name="Yang D."/>
            <person name="Bader C.D."/>
            <person name="Teijaro C.N."/>
            <person name="Fluegel L."/>
            <person name="Davis C.M."/>
            <person name="Simpson J.R."/>
            <person name="Lauterbach L."/>
            <person name="Steele A.D."/>
            <person name="Gui C."/>
            <person name="Meng S."/>
            <person name="Li G."/>
            <person name="Viehrig K."/>
            <person name="Ye F."/>
            <person name="Su P."/>
            <person name="Kiefer A.F."/>
            <person name="Nichols A."/>
            <person name="Cepeda A.J."/>
            <person name="Yan W."/>
            <person name="Fan B."/>
            <person name="Jiang Y."/>
            <person name="Adhikari A."/>
            <person name="Zheng C.-J."/>
            <person name="Schuster L."/>
            <person name="Cowan T.M."/>
            <person name="Smanski M.J."/>
            <person name="Chevrette M.G."/>
            <person name="De Carvalho L.P.S."/>
            <person name="Shen B."/>
        </authorList>
    </citation>
    <scope>NUCLEOTIDE SEQUENCE [LARGE SCALE GENOMIC DNA]</scope>
    <source>
        <strain evidence="1 2">NPDC033843</strain>
    </source>
</reference>
<evidence type="ECO:0000313" key="1">
    <source>
        <dbReference type="EMBL" id="MEU3786554.1"/>
    </source>
</evidence>
<proteinExistence type="predicted"/>
<sequence>MPSGEKIKGRGFAKAFGVVGGAVSAAQFPVDAYNYGFEEATKQLSESLTDPLDVVPDGQGAGCLFFGDCYVVSPMA</sequence>
<evidence type="ECO:0000313" key="2">
    <source>
        <dbReference type="Proteomes" id="UP001550739"/>
    </source>
</evidence>
<dbReference type="Proteomes" id="UP001550739">
    <property type="component" value="Unassembled WGS sequence"/>
</dbReference>
<comment type="caution">
    <text evidence="1">The sequence shown here is derived from an EMBL/GenBank/DDBJ whole genome shotgun (WGS) entry which is preliminary data.</text>
</comment>
<organism evidence="1 2">
    <name type="scientific">Streptomyces sp. 900129855</name>
    <dbReference type="NCBI Taxonomy" id="3155129"/>
    <lineage>
        <taxon>Bacteria</taxon>
        <taxon>Bacillati</taxon>
        <taxon>Actinomycetota</taxon>
        <taxon>Actinomycetes</taxon>
        <taxon>Kitasatosporales</taxon>
        <taxon>Streptomycetaceae</taxon>
        <taxon>Streptomyces</taxon>
    </lineage>
</organism>
<keyword evidence="2" id="KW-1185">Reference proteome</keyword>
<dbReference type="RefSeq" id="WP_334578123.1">
    <property type="nucleotide sequence ID" value="NZ_JBEZVE010000029.1"/>
</dbReference>